<comment type="caution">
    <text evidence="2">The sequence shown here is derived from an EMBL/GenBank/DDBJ whole genome shotgun (WGS) entry which is preliminary data.</text>
</comment>
<dbReference type="EMBL" id="MLCF01000118">
    <property type="protein sequence ID" value="OIV36041.1"/>
    <property type="molecule type" value="Genomic_DNA"/>
</dbReference>
<dbReference type="InterPro" id="IPR050114">
    <property type="entry name" value="UPF0173_UPF0282_UlaG_hydrolase"/>
</dbReference>
<dbReference type="Pfam" id="PF13483">
    <property type="entry name" value="Lactamase_B_3"/>
    <property type="match status" value="1"/>
</dbReference>
<reference evidence="2 3" key="1">
    <citation type="submission" date="2016-10" db="EMBL/GenBank/DDBJ databases">
        <title>Genome sequence of Streptomyces gilvigriseus MUSC 26.</title>
        <authorList>
            <person name="Lee L.-H."/>
            <person name="Ser H.-L."/>
        </authorList>
    </citation>
    <scope>NUCLEOTIDE SEQUENCE [LARGE SCALE GENOMIC DNA]</scope>
    <source>
        <strain evidence="2 3">MUSC 26</strain>
    </source>
</reference>
<dbReference type="PANTHER" id="PTHR43546:SF3">
    <property type="entry name" value="UPF0173 METAL-DEPENDENT HYDROLASE MJ1163"/>
    <property type="match status" value="1"/>
</dbReference>
<gene>
    <name evidence="2" type="ORF">BIV57_18495</name>
</gene>
<name>A0A1J7BRG8_9ACTN</name>
<keyword evidence="3" id="KW-1185">Reference proteome</keyword>
<evidence type="ECO:0000259" key="1">
    <source>
        <dbReference type="SMART" id="SM00849"/>
    </source>
</evidence>
<dbReference type="Proteomes" id="UP000243342">
    <property type="component" value="Unassembled WGS sequence"/>
</dbReference>
<dbReference type="Gene3D" id="3.60.15.10">
    <property type="entry name" value="Ribonuclease Z/Hydroxyacylglutathione hydrolase-like"/>
    <property type="match status" value="1"/>
</dbReference>
<dbReference type="OrthoDB" id="3190691at2"/>
<proteinExistence type="predicted"/>
<evidence type="ECO:0000313" key="3">
    <source>
        <dbReference type="Proteomes" id="UP000243342"/>
    </source>
</evidence>
<organism evidence="2 3">
    <name type="scientific">Mangrovactinospora gilvigrisea</name>
    <dbReference type="NCBI Taxonomy" id="1428644"/>
    <lineage>
        <taxon>Bacteria</taxon>
        <taxon>Bacillati</taxon>
        <taxon>Actinomycetota</taxon>
        <taxon>Actinomycetes</taxon>
        <taxon>Kitasatosporales</taxon>
        <taxon>Streptomycetaceae</taxon>
        <taxon>Mangrovactinospora</taxon>
    </lineage>
</organism>
<feature type="domain" description="Metallo-beta-lactamase" evidence="1">
    <location>
        <begin position="7"/>
        <end position="182"/>
    </location>
</feature>
<dbReference type="SMART" id="SM00849">
    <property type="entry name" value="Lactamase_B"/>
    <property type="match status" value="1"/>
</dbReference>
<dbReference type="AlphaFoldDB" id="A0A1J7BRG8"/>
<sequence>MRLTHYVHACVLVEETNADGRTVRILIDPGAFSTGFQDRTDLDAVLITHEHFDHLDLENLPALLAANPDAVLLADPGSGKKLAEAGIAHRELAPGDRVEVQGLPIEVSGGKHAVIHPDIPQVDNNGYLIAGKVFHPGDSYAEPPAGSSTDVLLAPAGGPWLKAEEMVDYVRKVAPRIAVPIHQAILIPPAQDLYHGLMANLAPKGTEVTVLEQGTPTEV</sequence>
<dbReference type="SUPFAM" id="SSF56281">
    <property type="entry name" value="Metallo-hydrolase/oxidoreductase"/>
    <property type="match status" value="1"/>
</dbReference>
<keyword evidence="2" id="KW-0378">Hydrolase</keyword>
<dbReference type="GO" id="GO:0016787">
    <property type="term" value="F:hydrolase activity"/>
    <property type="evidence" value="ECO:0007669"/>
    <property type="project" value="UniProtKB-KW"/>
</dbReference>
<dbReference type="InterPro" id="IPR036866">
    <property type="entry name" value="RibonucZ/Hydroxyglut_hydro"/>
</dbReference>
<evidence type="ECO:0000313" key="2">
    <source>
        <dbReference type="EMBL" id="OIV36041.1"/>
    </source>
</evidence>
<dbReference type="PANTHER" id="PTHR43546">
    <property type="entry name" value="UPF0173 METAL-DEPENDENT HYDROLASE MJ1163-RELATED"/>
    <property type="match status" value="1"/>
</dbReference>
<dbReference type="RefSeq" id="WP_071658014.1">
    <property type="nucleotide sequence ID" value="NZ_MLCF01000118.1"/>
</dbReference>
<dbReference type="InterPro" id="IPR001279">
    <property type="entry name" value="Metallo-B-lactamas"/>
</dbReference>
<dbReference type="STRING" id="1428644.BIV57_18495"/>
<accession>A0A1J7BRG8</accession>
<protein>
    <submittedName>
        <fullName evidence="2">MBL fold metallo-hydrolase</fullName>
    </submittedName>
</protein>